<keyword evidence="1" id="KW-1133">Transmembrane helix</keyword>
<evidence type="ECO:0000313" key="3">
    <source>
        <dbReference type="Proteomes" id="UP001321766"/>
    </source>
</evidence>
<evidence type="ECO:0000313" key="2">
    <source>
        <dbReference type="EMBL" id="BDR52493.1"/>
    </source>
</evidence>
<evidence type="ECO:0000256" key="1">
    <source>
        <dbReference type="SAM" id="Phobius"/>
    </source>
</evidence>
<feature type="transmembrane region" description="Helical" evidence="1">
    <location>
        <begin position="6"/>
        <end position="24"/>
    </location>
</feature>
<sequence>MIFLVMVVVMGAATVLFAWVYALSKSGKLRRTSFASGVNVDEMLASDETWNYVYRKYAPSFLADAVLCGLTILVTALGCVLAGSWNNMGTWAFVLVMVLVLAALISLIVTGVKAGRDAKTYNRDHHITSDHKY</sequence>
<keyword evidence="3" id="KW-1185">Reference proteome</keyword>
<proteinExistence type="predicted"/>
<dbReference type="EMBL" id="AP026798">
    <property type="protein sequence ID" value="BDR52493.1"/>
    <property type="molecule type" value="Genomic_DNA"/>
</dbReference>
<accession>A0ABM8B6M6</accession>
<dbReference type="Proteomes" id="UP001321766">
    <property type="component" value="Chromosome"/>
</dbReference>
<keyword evidence="1" id="KW-0472">Membrane</keyword>
<feature type="transmembrane region" description="Helical" evidence="1">
    <location>
        <begin position="91"/>
        <end position="112"/>
    </location>
</feature>
<feature type="transmembrane region" description="Helical" evidence="1">
    <location>
        <begin position="61"/>
        <end position="85"/>
    </location>
</feature>
<keyword evidence="1" id="KW-0812">Transmembrane</keyword>
<organism evidence="2 3">
    <name type="scientific">Bombiscardovia nodaiensis</name>
    <dbReference type="NCBI Taxonomy" id="2932181"/>
    <lineage>
        <taxon>Bacteria</taxon>
        <taxon>Bacillati</taxon>
        <taxon>Actinomycetota</taxon>
        <taxon>Actinomycetes</taxon>
        <taxon>Bifidobacteriales</taxon>
        <taxon>Bifidobacteriaceae</taxon>
        <taxon>Bombiscardovia</taxon>
    </lineage>
</organism>
<name>A0ABM8B6M6_9BIFI</name>
<gene>
    <name evidence="2" type="ORF">KIM372_04000</name>
</gene>
<evidence type="ECO:0008006" key="4">
    <source>
        <dbReference type="Google" id="ProtNLM"/>
    </source>
</evidence>
<reference evidence="2 3" key="1">
    <citation type="journal article" date="2023" name="Microbiol. Spectr.">
        <title>Symbiosis of Carpenter Bees with Uncharacterized Lactic Acid Bacteria Showing NAD Auxotrophy.</title>
        <authorList>
            <person name="Kawasaki S."/>
            <person name="Ozawa K."/>
            <person name="Mori T."/>
            <person name="Yamamoto A."/>
            <person name="Ito M."/>
            <person name="Ohkuma M."/>
            <person name="Sakamoto M."/>
            <person name="Matsutani M."/>
        </authorList>
    </citation>
    <scope>NUCLEOTIDE SEQUENCE [LARGE SCALE GENOMIC DNA]</scope>
    <source>
        <strain evidence="2 3">Kim37-2</strain>
    </source>
</reference>
<protein>
    <recommendedName>
        <fullName evidence="4">SdpI/YhfL protein family</fullName>
    </recommendedName>
</protein>